<feature type="domain" description="Aminoacyl-transfer RNA synthetases class-II family profile" evidence="8">
    <location>
        <begin position="132"/>
        <end position="422"/>
    </location>
</feature>
<dbReference type="GO" id="GO:0003676">
    <property type="term" value="F:nucleic acid binding"/>
    <property type="evidence" value="ECO:0007669"/>
    <property type="project" value="InterPro"/>
</dbReference>
<dbReference type="KEGG" id="lah:LA20533_08140"/>
<comment type="catalytic activity">
    <reaction evidence="7">
        <text>tRNA(Asn) + L-asparagine + ATP = L-asparaginyl-tRNA(Asn) + AMP + diphosphate + H(+)</text>
        <dbReference type="Rhea" id="RHEA:11180"/>
        <dbReference type="Rhea" id="RHEA-COMP:9659"/>
        <dbReference type="Rhea" id="RHEA-COMP:9674"/>
        <dbReference type="ChEBI" id="CHEBI:15378"/>
        <dbReference type="ChEBI" id="CHEBI:30616"/>
        <dbReference type="ChEBI" id="CHEBI:33019"/>
        <dbReference type="ChEBI" id="CHEBI:58048"/>
        <dbReference type="ChEBI" id="CHEBI:78442"/>
        <dbReference type="ChEBI" id="CHEBI:78515"/>
        <dbReference type="ChEBI" id="CHEBI:456215"/>
        <dbReference type="EC" id="6.1.1.22"/>
    </reaction>
</comment>
<dbReference type="OrthoDB" id="9762036at2"/>
<keyword evidence="5 7" id="KW-0648">Protein biosynthesis</keyword>
<sequence length="432" mass="50013">MTKQIHINEASQYVDQEVVIGVWLADKRSSGKISFLQLRDGTAFFQGVVVKNSVSDQIWEIAKSVHQESSMYVTGVIHEDSRSHFGYEIEISDIELISQSEGYPITPKEHGIEFLLDNRHLWLRSRRPFAIMKIRNEMIRATYEFFNKEGFIKMDSPILTGSAPEGTTELFHIDYFDSDAYLSQSGQLYQEAGAEAFGKVFSFGPAFRAEKSKSRRHLTEFWMIEPEMAFMHQDESLAIQEHYIAFLVQSVLDNCAYELKILERDTDQLKKYTKLPFPRISYDEAVELLQKGGHDFKWGEDFGSPDETFISEQFDQPVFIMNYPKTIKPFYMKEDPKRDDVYLCADLLAPEGYGEIIGGSERETDYEILKQRIVDAGLSLDEYQWYLDLRKYGSVPHSGFGLGLERAITWICKLDHLREAIPFPRMITRIKP</sequence>
<dbReference type="GO" id="GO:0140096">
    <property type="term" value="F:catalytic activity, acting on a protein"/>
    <property type="evidence" value="ECO:0007669"/>
    <property type="project" value="UniProtKB-ARBA"/>
</dbReference>
<dbReference type="Pfam" id="PF01336">
    <property type="entry name" value="tRNA_anti-codon"/>
    <property type="match status" value="1"/>
</dbReference>
<evidence type="ECO:0000256" key="6">
    <source>
        <dbReference type="ARBA" id="ARBA00023146"/>
    </source>
</evidence>
<keyword evidence="10" id="KW-1185">Reference proteome</keyword>
<evidence type="ECO:0000259" key="8">
    <source>
        <dbReference type="PROSITE" id="PS50862"/>
    </source>
</evidence>
<dbReference type="Gene3D" id="2.40.50.140">
    <property type="entry name" value="Nucleic acid-binding proteins"/>
    <property type="match status" value="1"/>
</dbReference>
<dbReference type="GO" id="GO:0016740">
    <property type="term" value="F:transferase activity"/>
    <property type="evidence" value="ECO:0007669"/>
    <property type="project" value="UniProtKB-ARBA"/>
</dbReference>
<dbReference type="RefSeq" id="WP_054745066.1">
    <property type="nucleotide sequence ID" value="NZ_AYYS01000009.1"/>
</dbReference>
<dbReference type="PANTHER" id="PTHR22594">
    <property type="entry name" value="ASPARTYL/LYSYL-TRNA SYNTHETASE"/>
    <property type="match status" value="1"/>
</dbReference>
<keyword evidence="7" id="KW-0963">Cytoplasm</keyword>
<organism evidence="9 10">
    <name type="scientific">Amylolactobacillus amylophilus DSM 20533 = JCM 1125</name>
    <dbReference type="NCBI Taxonomy" id="1423721"/>
    <lineage>
        <taxon>Bacteria</taxon>
        <taxon>Bacillati</taxon>
        <taxon>Bacillota</taxon>
        <taxon>Bacilli</taxon>
        <taxon>Lactobacillales</taxon>
        <taxon>Lactobacillaceae</taxon>
        <taxon>Amylolactobacillus</taxon>
    </lineage>
</organism>
<comment type="similarity">
    <text evidence="1 7">Belongs to the class-II aminoacyl-tRNA synthetase family.</text>
</comment>
<dbReference type="CDD" id="cd04323">
    <property type="entry name" value="AsnRS_cyto_like_N"/>
    <property type="match status" value="1"/>
</dbReference>
<dbReference type="InterPro" id="IPR012340">
    <property type="entry name" value="NA-bd_OB-fold"/>
</dbReference>
<dbReference type="GO" id="GO:0006421">
    <property type="term" value="P:asparaginyl-tRNA aminoacylation"/>
    <property type="evidence" value="ECO:0007669"/>
    <property type="project" value="UniProtKB-UniRule"/>
</dbReference>
<evidence type="ECO:0000256" key="1">
    <source>
        <dbReference type="ARBA" id="ARBA00008226"/>
    </source>
</evidence>
<comment type="subunit">
    <text evidence="7">Homodimer.</text>
</comment>
<dbReference type="SUPFAM" id="SSF55681">
    <property type="entry name" value="Class II aaRS and biotin synthetases"/>
    <property type="match status" value="1"/>
</dbReference>
<dbReference type="NCBIfam" id="TIGR00457">
    <property type="entry name" value="asnS"/>
    <property type="match status" value="1"/>
</dbReference>
<dbReference type="NCBIfam" id="NF003037">
    <property type="entry name" value="PRK03932.1"/>
    <property type="match status" value="1"/>
</dbReference>
<evidence type="ECO:0000256" key="7">
    <source>
        <dbReference type="HAMAP-Rule" id="MF_00534"/>
    </source>
</evidence>
<dbReference type="InterPro" id="IPR004522">
    <property type="entry name" value="Asn-tRNA-ligase"/>
</dbReference>
<evidence type="ECO:0000256" key="3">
    <source>
        <dbReference type="ARBA" id="ARBA00022741"/>
    </source>
</evidence>
<dbReference type="HAMAP" id="MF_00534">
    <property type="entry name" value="Asn_tRNA_synth"/>
    <property type="match status" value="1"/>
</dbReference>
<dbReference type="Gene3D" id="3.30.930.10">
    <property type="entry name" value="Bira Bifunctional Protein, Domain 2"/>
    <property type="match status" value="1"/>
</dbReference>
<keyword evidence="6 7" id="KW-0030">Aminoacyl-tRNA synthetase</keyword>
<dbReference type="EC" id="6.1.1.22" evidence="7"/>
<evidence type="ECO:0000313" key="9">
    <source>
        <dbReference type="EMBL" id="APT19354.1"/>
    </source>
</evidence>
<comment type="subcellular location">
    <subcellularLocation>
        <location evidence="7">Cytoplasm</location>
    </subcellularLocation>
</comment>
<dbReference type="InterPro" id="IPR004364">
    <property type="entry name" value="Aa-tRNA-synt_II"/>
</dbReference>
<accession>A0A1L6XEF5</accession>
<dbReference type="Proteomes" id="UP000185499">
    <property type="component" value="Chromosome"/>
</dbReference>
<proteinExistence type="inferred from homology"/>
<dbReference type="InterPro" id="IPR006195">
    <property type="entry name" value="aa-tRNA-synth_II"/>
</dbReference>
<dbReference type="SUPFAM" id="SSF50249">
    <property type="entry name" value="Nucleic acid-binding proteins"/>
    <property type="match status" value="1"/>
</dbReference>
<dbReference type="GO" id="GO:0005737">
    <property type="term" value="C:cytoplasm"/>
    <property type="evidence" value="ECO:0007669"/>
    <property type="project" value="UniProtKB-SubCell"/>
</dbReference>
<dbReference type="InterPro" id="IPR002312">
    <property type="entry name" value="Asp/Asn-tRNA-synth_IIb"/>
</dbReference>
<evidence type="ECO:0000256" key="4">
    <source>
        <dbReference type="ARBA" id="ARBA00022840"/>
    </source>
</evidence>
<keyword evidence="3 7" id="KW-0547">Nucleotide-binding</keyword>
<evidence type="ECO:0000313" key="10">
    <source>
        <dbReference type="Proteomes" id="UP000185499"/>
    </source>
</evidence>
<dbReference type="PROSITE" id="PS50862">
    <property type="entry name" value="AA_TRNA_LIGASE_II"/>
    <property type="match status" value="1"/>
</dbReference>
<dbReference type="InterPro" id="IPR004365">
    <property type="entry name" value="NA-bd_OB_tRNA"/>
</dbReference>
<evidence type="ECO:0000256" key="2">
    <source>
        <dbReference type="ARBA" id="ARBA00022598"/>
    </source>
</evidence>
<keyword evidence="2 7" id="KW-0436">Ligase</keyword>
<evidence type="ECO:0000256" key="5">
    <source>
        <dbReference type="ARBA" id="ARBA00022917"/>
    </source>
</evidence>
<protein>
    <recommendedName>
        <fullName evidence="7">Asparagine--tRNA ligase</fullName>
        <ecNumber evidence="7">6.1.1.22</ecNumber>
    </recommendedName>
    <alternativeName>
        <fullName evidence="7">Asparaginyl-tRNA synthetase</fullName>
        <shortName evidence="7">AsnRS</shortName>
    </alternativeName>
</protein>
<dbReference type="GO" id="GO:0005524">
    <property type="term" value="F:ATP binding"/>
    <property type="evidence" value="ECO:0007669"/>
    <property type="project" value="UniProtKB-UniRule"/>
</dbReference>
<dbReference type="Pfam" id="PF00152">
    <property type="entry name" value="tRNA-synt_2"/>
    <property type="match status" value="1"/>
</dbReference>
<dbReference type="GO" id="GO:0004816">
    <property type="term" value="F:asparagine-tRNA ligase activity"/>
    <property type="evidence" value="ECO:0007669"/>
    <property type="project" value="UniProtKB-UniRule"/>
</dbReference>
<gene>
    <name evidence="7" type="primary">asnS</name>
    <name evidence="9" type="ORF">LA20533_08140</name>
</gene>
<dbReference type="PRINTS" id="PR01042">
    <property type="entry name" value="TRNASYNTHASP"/>
</dbReference>
<reference evidence="9 10" key="1">
    <citation type="submission" date="2016-12" db="EMBL/GenBank/DDBJ databases">
        <title>The whole genome sequencing and assembly of Lactobacillus amylophilus DSM 20533T strain.</title>
        <authorList>
            <person name="Lee Y.-J."/>
            <person name="Yi H."/>
            <person name="Bahn Y.-S."/>
            <person name="Kim J.F."/>
            <person name="Lee D.-W."/>
        </authorList>
    </citation>
    <scope>NUCLEOTIDE SEQUENCE [LARGE SCALE GENOMIC DNA]</scope>
    <source>
        <strain evidence="9 10">DSM 20533</strain>
    </source>
</reference>
<dbReference type="CDD" id="cd00776">
    <property type="entry name" value="AsxRS_core"/>
    <property type="match status" value="1"/>
</dbReference>
<dbReference type="AlphaFoldDB" id="A0A1L6XEF5"/>
<keyword evidence="4 7" id="KW-0067">ATP-binding</keyword>
<dbReference type="PANTHER" id="PTHR22594:SF34">
    <property type="entry name" value="ASPARAGINE--TRNA LIGASE, MITOCHONDRIAL-RELATED"/>
    <property type="match status" value="1"/>
</dbReference>
<dbReference type="InterPro" id="IPR045864">
    <property type="entry name" value="aa-tRNA-synth_II/BPL/LPL"/>
</dbReference>
<name>A0A1L6XEF5_9LACO</name>
<dbReference type="EMBL" id="CP018888">
    <property type="protein sequence ID" value="APT19354.1"/>
    <property type="molecule type" value="Genomic_DNA"/>
</dbReference>